<accession>A0ABS1CK84</accession>
<dbReference type="EMBL" id="NRRV01000045">
    <property type="protein sequence ID" value="MBK1632331.1"/>
    <property type="molecule type" value="Genomic_DNA"/>
</dbReference>
<feature type="transmembrane region" description="Helical" evidence="3">
    <location>
        <begin position="295"/>
        <end position="313"/>
    </location>
</feature>
<feature type="transmembrane region" description="Helical" evidence="3">
    <location>
        <begin position="380"/>
        <end position="399"/>
    </location>
</feature>
<feature type="transmembrane region" description="Helical" evidence="3">
    <location>
        <begin position="98"/>
        <end position="118"/>
    </location>
</feature>
<evidence type="ECO:0000256" key="1">
    <source>
        <dbReference type="ARBA" id="ARBA00022737"/>
    </source>
</evidence>
<feature type="transmembrane region" description="Helical" evidence="3">
    <location>
        <begin position="350"/>
        <end position="368"/>
    </location>
</feature>
<evidence type="ECO:0000256" key="3">
    <source>
        <dbReference type="SAM" id="Phobius"/>
    </source>
</evidence>
<protein>
    <recommendedName>
        <fullName evidence="6">Tetratricopeptide repeat protein</fullName>
    </recommendedName>
</protein>
<feature type="transmembrane region" description="Helical" evidence="3">
    <location>
        <begin position="196"/>
        <end position="215"/>
    </location>
</feature>
<organism evidence="4 5">
    <name type="scientific">Thiohalocapsa halophila</name>
    <dbReference type="NCBI Taxonomy" id="69359"/>
    <lineage>
        <taxon>Bacteria</taxon>
        <taxon>Pseudomonadati</taxon>
        <taxon>Pseudomonadota</taxon>
        <taxon>Gammaproteobacteria</taxon>
        <taxon>Chromatiales</taxon>
        <taxon>Chromatiaceae</taxon>
        <taxon>Thiohalocapsa</taxon>
    </lineage>
</organism>
<feature type="transmembrane region" description="Helical" evidence="3">
    <location>
        <begin position="12"/>
        <end position="29"/>
    </location>
</feature>
<evidence type="ECO:0000313" key="5">
    <source>
        <dbReference type="Proteomes" id="UP000748752"/>
    </source>
</evidence>
<evidence type="ECO:0000256" key="2">
    <source>
        <dbReference type="ARBA" id="ARBA00022803"/>
    </source>
</evidence>
<dbReference type="Proteomes" id="UP000748752">
    <property type="component" value="Unassembled WGS sequence"/>
</dbReference>
<keyword evidence="2" id="KW-0802">TPR repeat</keyword>
<feature type="transmembrane region" description="Helical" evidence="3">
    <location>
        <begin position="164"/>
        <end position="184"/>
    </location>
</feature>
<name>A0ABS1CK84_9GAMM</name>
<gene>
    <name evidence="4" type="ORF">CKO31_16620</name>
</gene>
<sequence>MSTSRTRWVSNLTLAFFLLGILGAAWLAYTPSLDGPFLLDDGPNLNYLGVERLEWDQLKHPLLSGRFNGFSRSVGRASLLLTKFVSGEHPAPYKRENVLLHMANGLLISWLAALLFRAARSQPASKQLSPAMSASPEAADWWPALLVGSLWLLHPLLVSTVAYVVQRFVILSAFFSLLTAICYLKGRLALATRPALGIGLMLLGFLVLWPLGLLTKENTALLAPTLLAVEWLIFRSAATAALPRRVHSVLIALFLALPCLLACVYIALRHETLFAGYLGRDFAMHDRLLSEIHALWLYIKLIFVPIPGQMALFHDGFPVQRDLDAATMLRALGISSLLLGALALRRRCPLVGLGILWFFIWHAMESTILPLELVFEHRNYLALFGPVLAAVAVVSRLSAHAPRRRLIIVFSAALVLLLTLNTASRAYTWGDIDRLAAHEYSRHPESPRATNLLLTRALSLGRFDAARPLMSALQERAPTVVWPLLVELHVRCNQQEPPLSLLEKVHAKIDAAVVRPADVELLRRLWKEVGVGRCPAVTSNDLLSLVAHLAQNDRVHNKVTIIGALNLYSLLAAESGDFDTARAAMRQSIQHATTTSPGWIQATVTAAAEVASYHSTYDDAVAFIKEVTRGKETRLYAADIVVRLTLKARAAAPRDENPPAVDQG</sequence>
<feature type="transmembrane region" description="Helical" evidence="3">
    <location>
        <begin position="249"/>
        <end position="268"/>
    </location>
</feature>
<dbReference type="PANTHER" id="PTHR44227:SF3">
    <property type="entry name" value="PROTEIN O-MANNOSYL-TRANSFERASE TMTC4"/>
    <property type="match status" value="1"/>
</dbReference>
<dbReference type="InterPro" id="IPR052346">
    <property type="entry name" value="O-mannosyl-transferase_TMTC"/>
</dbReference>
<keyword evidence="3" id="KW-0812">Transmembrane</keyword>
<evidence type="ECO:0008006" key="6">
    <source>
        <dbReference type="Google" id="ProtNLM"/>
    </source>
</evidence>
<dbReference type="RefSeq" id="WP_200239814.1">
    <property type="nucleotide sequence ID" value="NZ_NRRV01000045.1"/>
</dbReference>
<feature type="transmembrane region" description="Helical" evidence="3">
    <location>
        <begin position="325"/>
        <end position="344"/>
    </location>
</feature>
<keyword evidence="1" id="KW-0677">Repeat</keyword>
<dbReference type="PANTHER" id="PTHR44227">
    <property type="match status" value="1"/>
</dbReference>
<feature type="transmembrane region" description="Helical" evidence="3">
    <location>
        <begin position="139"/>
        <end position="158"/>
    </location>
</feature>
<reference evidence="4 5" key="1">
    <citation type="journal article" date="2020" name="Microorganisms">
        <title>Osmotic Adaptation and Compatible Solute Biosynthesis of Phototrophic Bacteria as Revealed from Genome Analyses.</title>
        <authorList>
            <person name="Imhoff J.F."/>
            <person name="Rahn T."/>
            <person name="Kunzel S."/>
            <person name="Keller A."/>
            <person name="Neulinger S.C."/>
        </authorList>
    </citation>
    <scope>NUCLEOTIDE SEQUENCE [LARGE SCALE GENOMIC DNA]</scope>
    <source>
        <strain evidence="4 5">DSM 6210</strain>
    </source>
</reference>
<feature type="transmembrane region" description="Helical" evidence="3">
    <location>
        <begin position="405"/>
        <end position="424"/>
    </location>
</feature>
<evidence type="ECO:0000313" key="4">
    <source>
        <dbReference type="EMBL" id="MBK1632331.1"/>
    </source>
</evidence>
<comment type="caution">
    <text evidence="4">The sequence shown here is derived from an EMBL/GenBank/DDBJ whole genome shotgun (WGS) entry which is preliminary data.</text>
</comment>
<keyword evidence="5" id="KW-1185">Reference proteome</keyword>
<keyword evidence="3" id="KW-0472">Membrane</keyword>
<proteinExistence type="predicted"/>
<keyword evidence="3" id="KW-1133">Transmembrane helix</keyword>